<evidence type="ECO:0000313" key="3">
    <source>
        <dbReference type="Proteomes" id="UP000308671"/>
    </source>
</evidence>
<feature type="region of interest" description="Disordered" evidence="1">
    <location>
        <begin position="248"/>
        <end position="272"/>
    </location>
</feature>
<feature type="compositionally biased region" description="Basic and acidic residues" evidence="1">
    <location>
        <begin position="395"/>
        <end position="406"/>
    </location>
</feature>
<keyword evidence="3" id="KW-1185">Reference proteome</keyword>
<evidence type="ECO:0000313" key="2">
    <source>
        <dbReference type="EMBL" id="THV51082.1"/>
    </source>
</evidence>
<organism evidence="2 3">
    <name type="scientific">Botrytis galanthina</name>
    <dbReference type="NCBI Taxonomy" id="278940"/>
    <lineage>
        <taxon>Eukaryota</taxon>
        <taxon>Fungi</taxon>
        <taxon>Dikarya</taxon>
        <taxon>Ascomycota</taxon>
        <taxon>Pezizomycotina</taxon>
        <taxon>Leotiomycetes</taxon>
        <taxon>Helotiales</taxon>
        <taxon>Sclerotiniaceae</taxon>
        <taxon>Botrytis</taxon>
    </lineage>
</organism>
<accession>A0A4S8R338</accession>
<feature type="region of interest" description="Disordered" evidence="1">
    <location>
        <begin position="305"/>
        <end position="432"/>
    </location>
</feature>
<sequence length="432" mass="48107">MNLHPDGMASREPQTASEKSESKLNYAYAQNTVLRTLDRKVLEKGLRTQWKFFSEGDVMFGSLNIRGGYAGHDMCTWRKDISSSGPKDILNLKEFLAEKALHFWERNPDRAWIPGAKEEQSFVEAYENMVRAIQGIPAEEADNYSAYMEHRLRLATSTDGGKTLGPLLHEVLSNKVSNPVMRIAATELKDFKLQAARALHPERYVSTDANDSMNAYYSRNEKWKNSKEVTAKSLDGRSFALLGNNSLGKRKRLSGDEDDDNMKMEGTSNDKNVTTSIADTTAVHSKPLKDETFKSQSIPKENIAARAIGTDTHPTTGMSPPQKRKIHSCMTPGEADNDTEIPDKVGTKTSVPSDTRISARTSGLGTATFGTRTSGLRTSRLRTFDTRSPNTRSSKARDLQEPRKFELSNSTTPLTSLSDSNKRRKVTDESKV</sequence>
<gene>
    <name evidence="2" type="ORF">BGAL_0124g00120</name>
</gene>
<feature type="compositionally biased region" description="Polar residues" evidence="1">
    <location>
        <begin position="347"/>
        <end position="365"/>
    </location>
</feature>
<comment type="caution">
    <text evidence="2">The sequence shown here is derived from an EMBL/GenBank/DDBJ whole genome shotgun (WGS) entry which is preliminary data.</text>
</comment>
<dbReference type="EMBL" id="PQXL01000124">
    <property type="protein sequence ID" value="THV51082.1"/>
    <property type="molecule type" value="Genomic_DNA"/>
</dbReference>
<proteinExistence type="predicted"/>
<feature type="compositionally biased region" description="Low complexity" evidence="1">
    <location>
        <begin position="368"/>
        <end position="378"/>
    </location>
</feature>
<evidence type="ECO:0000256" key="1">
    <source>
        <dbReference type="SAM" id="MobiDB-lite"/>
    </source>
</evidence>
<name>A0A4S8R338_9HELO</name>
<feature type="region of interest" description="Disordered" evidence="1">
    <location>
        <begin position="1"/>
        <end position="22"/>
    </location>
</feature>
<reference evidence="2 3" key="1">
    <citation type="submission" date="2017-12" db="EMBL/GenBank/DDBJ databases">
        <title>Comparative genomics of Botrytis spp.</title>
        <authorList>
            <person name="Valero-Jimenez C.A."/>
            <person name="Tapia P."/>
            <person name="Veloso J."/>
            <person name="Silva-Moreno E."/>
            <person name="Staats M."/>
            <person name="Valdes J.H."/>
            <person name="Van Kan J.A.L."/>
        </authorList>
    </citation>
    <scope>NUCLEOTIDE SEQUENCE [LARGE SCALE GENOMIC DNA]</scope>
    <source>
        <strain evidence="2 3">MUCL435</strain>
    </source>
</reference>
<feature type="compositionally biased region" description="Low complexity" evidence="1">
    <location>
        <begin position="407"/>
        <end position="419"/>
    </location>
</feature>
<protein>
    <submittedName>
        <fullName evidence="2">Uncharacterized protein</fullName>
    </submittedName>
</protein>
<dbReference type="Proteomes" id="UP000308671">
    <property type="component" value="Unassembled WGS sequence"/>
</dbReference>
<dbReference type="AlphaFoldDB" id="A0A4S8R338"/>
<dbReference type="OrthoDB" id="3530723at2759"/>